<evidence type="ECO:0008006" key="4">
    <source>
        <dbReference type="Google" id="ProtNLM"/>
    </source>
</evidence>
<feature type="compositionally biased region" description="Basic residues" evidence="1">
    <location>
        <begin position="155"/>
        <end position="164"/>
    </location>
</feature>
<dbReference type="EMBL" id="GL377312">
    <property type="protein sequence ID" value="EFI92951.1"/>
    <property type="molecule type" value="Genomic_DNA"/>
</dbReference>
<dbReference type="KEGG" id="scm:SCHCO_086079"/>
<dbReference type="SUPFAM" id="SSF50729">
    <property type="entry name" value="PH domain-like"/>
    <property type="match status" value="1"/>
</dbReference>
<dbReference type="AlphaFoldDB" id="D8QHL0"/>
<accession>D8QHL0</accession>
<dbReference type="PANTHER" id="PTHR37283">
    <property type="entry name" value="PH DOMAIN-CONTAINING PROTEIN YHR131C"/>
    <property type="match status" value="1"/>
</dbReference>
<dbReference type="STRING" id="578458.D8QHL0"/>
<proteinExistence type="predicted"/>
<dbReference type="GeneID" id="9596795"/>
<evidence type="ECO:0000313" key="2">
    <source>
        <dbReference type="EMBL" id="EFI92951.1"/>
    </source>
</evidence>
<dbReference type="eggNOG" id="ENOG502QUAB">
    <property type="taxonomic scope" value="Eukaryota"/>
</dbReference>
<dbReference type="Proteomes" id="UP000007431">
    <property type="component" value="Unassembled WGS sequence"/>
</dbReference>
<dbReference type="RefSeq" id="XP_003027854.1">
    <property type="nucleotide sequence ID" value="XM_003027808.1"/>
</dbReference>
<feature type="region of interest" description="Disordered" evidence="1">
    <location>
        <begin position="1"/>
        <end position="80"/>
    </location>
</feature>
<gene>
    <name evidence="2" type="ORF">SCHCODRAFT_86079</name>
</gene>
<sequence length="189" mass="20426">MAVPNGAPPRPSLNVGSSGNSSSDSETRTSPSSHLTPSSHLSSSVTTASNVSTRSSRRSSFLSGLRSGSQDPKAIPDPKPSDLIKVYTLQHAESGLGNDYFKRKNVIRVRMEGEQFLLQAKDISEVVEWIEGLQAAANIALDLDERPMPRGPLFPRRRRRRGARRNTEAGGGDQNANTNNNPPRSPPLA</sequence>
<organism evidence="3">
    <name type="scientific">Schizophyllum commune (strain H4-8 / FGSC 9210)</name>
    <name type="common">Split gill fungus</name>
    <dbReference type="NCBI Taxonomy" id="578458"/>
    <lineage>
        <taxon>Eukaryota</taxon>
        <taxon>Fungi</taxon>
        <taxon>Dikarya</taxon>
        <taxon>Basidiomycota</taxon>
        <taxon>Agaricomycotina</taxon>
        <taxon>Agaricomycetes</taxon>
        <taxon>Agaricomycetidae</taxon>
        <taxon>Agaricales</taxon>
        <taxon>Schizophyllaceae</taxon>
        <taxon>Schizophyllum</taxon>
    </lineage>
</organism>
<dbReference type="OrthoDB" id="5865767at2759"/>
<protein>
    <recommendedName>
        <fullName evidence="4">PH domain-containing protein</fullName>
    </recommendedName>
</protein>
<keyword evidence="3" id="KW-1185">Reference proteome</keyword>
<dbReference type="VEuPathDB" id="FungiDB:SCHCODRAFT_086079"/>
<feature type="compositionally biased region" description="Low complexity" evidence="1">
    <location>
        <begin position="12"/>
        <end position="69"/>
    </location>
</feature>
<dbReference type="PANTHER" id="PTHR37283:SF1">
    <property type="entry name" value="PH DOMAIN-CONTAINING PROTEIN YHR131C"/>
    <property type="match status" value="1"/>
</dbReference>
<feature type="compositionally biased region" description="Pro residues" evidence="1">
    <location>
        <begin position="1"/>
        <end position="11"/>
    </location>
</feature>
<evidence type="ECO:0000256" key="1">
    <source>
        <dbReference type="SAM" id="MobiDB-lite"/>
    </source>
</evidence>
<dbReference type="HOGENOM" id="CLU_1435193_0_0_1"/>
<dbReference type="InterPro" id="IPR011993">
    <property type="entry name" value="PH-like_dom_sf"/>
</dbReference>
<dbReference type="Gene3D" id="2.30.29.30">
    <property type="entry name" value="Pleckstrin-homology domain (PH domain)/Phosphotyrosine-binding domain (PTB)"/>
    <property type="match status" value="1"/>
</dbReference>
<dbReference type="InParanoid" id="D8QHL0"/>
<name>D8QHL0_SCHCM</name>
<evidence type="ECO:0000313" key="3">
    <source>
        <dbReference type="Proteomes" id="UP000007431"/>
    </source>
</evidence>
<reference evidence="2 3" key="1">
    <citation type="journal article" date="2010" name="Nat. Biotechnol.">
        <title>Genome sequence of the model mushroom Schizophyllum commune.</title>
        <authorList>
            <person name="Ohm R.A."/>
            <person name="de Jong J.F."/>
            <person name="Lugones L.G."/>
            <person name="Aerts A."/>
            <person name="Kothe E."/>
            <person name="Stajich J.E."/>
            <person name="de Vries R.P."/>
            <person name="Record E."/>
            <person name="Levasseur A."/>
            <person name="Baker S.E."/>
            <person name="Bartholomew K.A."/>
            <person name="Coutinho P.M."/>
            <person name="Erdmann S."/>
            <person name="Fowler T.J."/>
            <person name="Gathman A.C."/>
            <person name="Lombard V."/>
            <person name="Henrissat B."/>
            <person name="Knabe N."/>
            <person name="Kuees U."/>
            <person name="Lilly W.W."/>
            <person name="Lindquist E."/>
            <person name="Lucas S."/>
            <person name="Magnuson J.K."/>
            <person name="Piumi F."/>
            <person name="Raudaskoski M."/>
            <person name="Salamov A."/>
            <person name="Schmutz J."/>
            <person name="Schwarze F.W.M.R."/>
            <person name="vanKuyk P.A."/>
            <person name="Horton J.S."/>
            <person name="Grigoriev I.V."/>
            <person name="Woesten H.A.B."/>
        </authorList>
    </citation>
    <scope>NUCLEOTIDE SEQUENCE [LARGE SCALE GENOMIC DNA]</scope>
    <source>
        <strain evidence="3">H4-8 / FGSC 9210</strain>
    </source>
</reference>
<feature type="region of interest" description="Disordered" evidence="1">
    <location>
        <begin position="145"/>
        <end position="189"/>
    </location>
</feature>